<evidence type="ECO:0000313" key="5">
    <source>
        <dbReference type="EMBL" id="MBJ7549586.1"/>
    </source>
</evidence>
<dbReference type="CDD" id="cd01949">
    <property type="entry name" value="GGDEF"/>
    <property type="match status" value="1"/>
</dbReference>
<evidence type="ECO:0000256" key="1">
    <source>
        <dbReference type="ARBA" id="ARBA00012528"/>
    </source>
</evidence>
<dbReference type="PANTHER" id="PTHR45138:SF9">
    <property type="entry name" value="DIGUANYLATE CYCLASE DGCM-RELATED"/>
    <property type="match status" value="1"/>
</dbReference>
<dbReference type="SMART" id="SM00267">
    <property type="entry name" value="GGDEF"/>
    <property type="match status" value="1"/>
</dbReference>
<keyword evidence="3" id="KW-1133">Transmembrane helix</keyword>
<dbReference type="Gene3D" id="3.30.70.270">
    <property type="match status" value="1"/>
</dbReference>
<dbReference type="Pfam" id="PF07494">
    <property type="entry name" value="Reg_prop"/>
    <property type="match status" value="5"/>
</dbReference>
<dbReference type="EMBL" id="JAEMUH010000002">
    <property type="protein sequence ID" value="MBJ7549586.1"/>
    <property type="molecule type" value="Genomic_DNA"/>
</dbReference>
<dbReference type="RefSeq" id="WP_199460848.1">
    <property type="nucleotide sequence ID" value="NZ_JAEMUH010000002.1"/>
</dbReference>
<protein>
    <recommendedName>
        <fullName evidence="1">diguanylate cyclase</fullName>
        <ecNumber evidence="1">2.7.7.65</ecNumber>
    </recommendedName>
</protein>
<dbReference type="InterPro" id="IPR000160">
    <property type="entry name" value="GGDEF_dom"/>
</dbReference>
<dbReference type="NCBIfam" id="TIGR00254">
    <property type="entry name" value="GGDEF"/>
    <property type="match status" value="1"/>
</dbReference>
<evidence type="ECO:0000259" key="4">
    <source>
        <dbReference type="PROSITE" id="PS50887"/>
    </source>
</evidence>
<dbReference type="InterPro" id="IPR043128">
    <property type="entry name" value="Rev_trsase/Diguanyl_cyclase"/>
</dbReference>
<dbReference type="InterPro" id="IPR015943">
    <property type="entry name" value="WD40/YVTN_repeat-like_dom_sf"/>
</dbReference>
<evidence type="ECO:0000256" key="3">
    <source>
        <dbReference type="SAM" id="Phobius"/>
    </source>
</evidence>
<comment type="caution">
    <text evidence="5">The sequence shown here is derived from an EMBL/GenBank/DDBJ whole genome shotgun (WGS) entry which is preliminary data.</text>
</comment>
<dbReference type="Pfam" id="PF00990">
    <property type="entry name" value="GGDEF"/>
    <property type="match status" value="1"/>
</dbReference>
<organism evidence="5 6">
    <name type="scientific">Marinomonas ostreistagni</name>
    <dbReference type="NCBI Taxonomy" id="359209"/>
    <lineage>
        <taxon>Bacteria</taxon>
        <taxon>Pseudomonadati</taxon>
        <taxon>Pseudomonadota</taxon>
        <taxon>Gammaproteobacteria</taxon>
        <taxon>Oceanospirillales</taxon>
        <taxon>Oceanospirillaceae</taxon>
        <taxon>Marinomonas</taxon>
    </lineage>
</organism>
<sequence>MSHLYAFTKVNDYFMEVWTSHQGLPHNSVNAITQTDDGYLWFATWEGVARYNGLSFTLFSRDEQKGIVDAGVRTLTASENNRLWVGGARGGVTVRQSFSWFPQTLAQGLVNHVFVDHQRNLWIAVEGEGVFFRPFLSDNEYGPEKKVLNIATYRLAQFEKGSVFAATKQGVYKLSGNSSEHISLPGLPSDTRANYISFDHAGNLLIASVLGAWRYDGVEVKRYRNELSNEVITLIEEDDEGRIWFGTIDKGIARLSLKQLDFINTDNGLPNNRVLSWFQDAEGSIWVGTNGGVLRLRSAPFMSVNKFDGLLGEFTRTVLPISGGRFLVGTSEGLSIVDGGVAKPSSASFLSQQSVLSLAPSTSGKIYVGTQRSGLYEWQNGGLTPRLSVESGLPSNEVRAILEDSVGRLWVGTVNGVVLVTRDGKTKLINQANSNLPDDYVIAISEDQRGRIWFGTAEGVALYDRLNNIEVVDISVYEGAQYVFGFYIEPGFVWMATDRGLLRYDVLKKRIDGVGKPAGLPIDKIFQVVYDHLGSFWLTSNRGIWKVGYVEAHRVASGNLQTIDFEHFGEADGMGSDQVNGGSTPAAASTKGGYMAFATAKGLSIIKPTSLKQLYQYRLPVVLEQIDADGKLVNPDETPELGPGINRLRIKFAGLSYIMSQRIQYQTKLTGFEEEWNYQGNQTIAEYTNLPPGKYEFRVSARYPYGAWNDSNVTYHFEILPFWWQRLEVQVIVLLLIIVLISSMIIWRVNALKRRQIYLAEQIDLKTQELREQSELYEHQSREDPLTALSNRRAFDEKVRGDFILAYPSLSKLNLAIIDIDHFKQVNDRFSHLVGDEVIKLVADYLNESIGEPNQVARWGGEEFTVLIHGTQEEAREICQTLLNGIAQLECPQLENKFNLTVSIGYANALGCQDYQTLLKRADQALYAAKEKGRNRVEEFDEFRMYG</sequence>
<keyword evidence="6" id="KW-1185">Reference proteome</keyword>
<dbReference type="PANTHER" id="PTHR45138">
    <property type="entry name" value="REGULATORY COMPONENTS OF SENSORY TRANSDUCTION SYSTEM"/>
    <property type="match status" value="1"/>
</dbReference>
<name>A0ABS0Z7E5_9GAMM</name>
<dbReference type="InterPro" id="IPR011123">
    <property type="entry name" value="Y_Y_Y"/>
</dbReference>
<evidence type="ECO:0000313" key="6">
    <source>
        <dbReference type="Proteomes" id="UP000598488"/>
    </source>
</evidence>
<dbReference type="Gene3D" id="2.130.10.10">
    <property type="entry name" value="YVTN repeat-like/Quinoprotein amine dehydrogenase"/>
    <property type="match status" value="2"/>
</dbReference>
<feature type="domain" description="GGDEF" evidence="4">
    <location>
        <begin position="811"/>
        <end position="942"/>
    </location>
</feature>
<dbReference type="InterPro" id="IPR013783">
    <property type="entry name" value="Ig-like_fold"/>
</dbReference>
<accession>A0ABS0Z7E5</accession>
<evidence type="ECO:0000256" key="2">
    <source>
        <dbReference type="ARBA" id="ARBA00034247"/>
    </source>
</evidence>
<proteinExistence type="predicted"/>
<gene>
    <name evidence="5" type="ORF">JHD44_02740</name>
</gene>
<dbReference type="EC" id="2.7.7.65" evidence="1"/>
<keyword evidence="3" id="KW-0812">Transmembrane</keyword>
<comment type="catalytic activity">
    <reaction evidence="2">
        <text>2 GTP = 3',3'-c-di-GMP + 2 diphosphate</text>
        <dbReference type="Rhea" id="RHEA:24898"/>
        <dbReference type="ChEBI" id="CHEBI:33019"/>
        <dbReference type="ChEBI" id="CHEBI:37565"/>
        <dbReference type="ChEBI" id="CHEBI:58805"/>
        <dbReference type="EC" id="2.7.7.65"/>
    </reaction>
</comment>
<dbReference type="SUPFAM" id="SSF55073">
    <property type="entry name" value="Nucleotide cyclase"/>
    <property type="match status" value="1"/>
</dbReference>
<reference evidence="5 6" key="1">
    <citation type="submission" date="2020-12" db="EMBL/GenBank/DDBJ databases">
        <title>Comparative genome analysis of fungal antagonists Marinomonas ostreistagni 398 and M. spartinae 468.</title>
        <authorList>
            <person name="Fields J.L."/>
            <person name="Mavrodi O.V."/>
            <person name="Biber P.D."/>
            <person name="Indest K.J."/>
            <person name="Mavrodi D.V."/>
        </authorList>
    </citation>
    <scope>NUCLEOTIDE SEQUENCE [LARGE SCALE GENOMIC DNA]</scope>
    <source>
        <strain evidence="5 6">USM7</strain>
    </source>
</reference>
<dbReference type="Proteomes" id="UP000598488">
    <property type="component" value="Unassembled WGS sequence"/>
</dbReference>
<keyword evidence="3" id="KW-0472">Membrane</keyword>
<dbReference type="Gene3D" id="2.60.40.10">
    <property type="entry name" value="Immunoglobulins"/>
    <property type="match status" value="1"/>
</dbReference>
<dbReference type="SUPFAM" id="SSF63829">
    <property type="entry name" value="Calcium-dependent phosphotriesterase"/>
    <property type="match status" value="2"/>
</dbReference>
<feature type="transmembrane region" description="Helical" evidence="3">
    <location>
        <begin position="729"/>
        <end position="747"/>
    </location>
</feature>
<dbReference type="InterPro" id="IPR011110">
    <property type="entry name" value="Reg_prop"/>
</dbReference>
<dbReference type="InterPro" id="IPR029787">
    <property type="entry name" value="Nucleotide_cyclase"/>
</dbReference>
<dbReference type="PROSITE" id="PS50887">
    <property type="entry name" value="GGDEF"/>
    <property type="match status" value="1"/>
</dbReference>
<dbReference type="InterPro" id="IPR050469">
    <property type="entry name" value="Diguanylate_Cyclase"/>
</dbReference>
<dbReference type="Pfam" id="PF07495">
    <property type="entry name" value="Y_Y_Y"/>
    <property type="match status" value="1"/>
</dbReference>